<dbReference type="HOGENOM" id="CLU_1327955_0_0_1"/>
<organism evidence="1 2">
    <name type="scientific">Amborella trichopoda</name>
    <dbReference type="NCBI Taxonomy" id="13333"/>
    <lineage>
        <taxon>Eukaryota</taxon>
        <taxon>Viridiplantae</taxon>
        <taxon>Streptophyta</taxon>
        <taxon>Embryophyta</taxon>
        <taxon>Tracheophyta</taxon>
        <taxon>Spermatophyta</taxon>
        <taxon>Magnoliopsida</taxon>
        <taxon>Amborellales</taxon>
        <taxon>Amborellaceae</taxon>
        <taxon>Amborella</taxon>
    </lineage>
</organism>
<dbReference type="AlphaFoldDB" id="W1PY18"/>
<sequence length="207" mass="21632">MTSTSQPSSLCSLLPSAHLRSFPLSLPISLSLLPRLSSLLPLPPPETASAKLSPVRYSAPSSSPPLSGNIPCSCSSLSSPFPVTYGLVAVPFCGGGCVRFGSLLSSILAPFFPFTAHLEPICLVSTPNLPLLRLHGHSVLPHSAILIDDLPQPCFHISFNPAFYLGRPQVYGPCCSSDPPFFNSLGPLPSLSVEGVTSPLSVAPSLS</sequence>
<dbReference type="EMBL" id="KI392602">
    <property type="protein sequence ID" value="ERN12811.1"/>
    <property type="molecule type" value="Genomic_DNA"/>
</dbReference>
<dbReference type="Gramene" id="ERN12811">
    <property type="protein sequence ID" value="ERN12811"/>
    <property type="gene ID" value="AMTR_s00180p00018330"/>
</dbReference>
<reference evidence="2" key="1">
    <citation type="journal article" date="2013" name="Science">
        <title>The Amborella genome and the evolution of flowering plants.</title>
        <authorList>
            <consortium name="Amborella Genome Project"/>
        </authorList>
    </citation>
    <scope>NUCLEOTIDE SEQUENCE [LARGE SCALE GENOMIC DNA]</scope>
</reference>
<name>W1PY18_AMBTC</name>
<dbReference type="Proteomes" id="UP000017836">
    <property type="component" value="Unassembled WGS sequence"/>
</dbReference>
<accession>W1PY18</accession>
<proteinExistence type="predicted"/>
<keyword evidence="2" id="KW-1185">Reference proteome</keyword>
<evidence type="ECO:0000313" key="2">
    <source>
        <dbReference type="Proteomes" id="UP000017836"/>
    </source>
</evidence>
<evidence type="ECO:0000313" key="1">
    <source>
        <dbReference type="EMBL" id="ERN12811.1"/>
    </source>
</evidence>
<gene>
    <name evidence="1" type="ORF">AMTR_s00180p00018330</name>
</gene>
<protein>
    <submittedName>
        <fullName evidence="1">Uncharacterized protein</fullName>
    </submittedName>
</protein>